<proteinExistence type="inferred from homology"/>
<evidence type="ECO:0000256" key="3">
    <source>
        <dbReference type="ARBA" id="ARBA00022729"/>
    </source>
</evidence>
<comment type="similarity">
    <text evidence="2">Belongs to the SusD family.</text>
</comment>
<dbReference type="InterPro" id="IPR012944">
    <property type="entry name" value="SusD_RagB_dom"/>
</dbReference>
<organism evidence="8 9">
    <name type="scientific">Candidatus Bacteroides avicola</name>
    <dbReference type="NCBI Taxonomy" id="2838468"/>
    <lineage>
        <taxon>Bacteria</taxon>
        <taxon>Pseudomonadati</taxon>
        <taxon>Bacteroidota</taxon>
        <taxon>Bacteroidia</taxon>
        <taxon>Bacteroidales</taxon>
        <taxon>Bacteroidaceae</taxon>
        <taxon>Bacteroides</taxon>
    </lineage>
</organism>
<dbReference type="Proteomes" id="UP000823862">
    <property type="component" value="Unassembled WGS sequence"/>
</dbReference>
<evidence type="ECO:0000313" key="8">
    <source>
        <dbReference type="EMBL" id="HJA84791.1"/>
    </source>
</evidence>
<dbReference type="GO" id="GO:0009279">
    <property type="term" value="C:cell outer membrane"/>
    <property type="evidence" value="ECO:0007669"/>
    <property type="project" value="UniProtKB-SubCell"/>
</dbReference>
<dbReference type="InterPro" id="IPR033985">
    <property type="entry name" value="SusD-like_N"/>
</dbReference>
<evidence type="ECO:0000256" key="1">
    <source>
        <dbReference type="ARBA" id="ARBA00004442"/>
    </source>
</evidence>
<reference evidence="8" key="2">
    <citation type="submission" date="2021-04" db="EMBL/GenBank/DDBJ databases">
        <authorList>
            <person name="Gilroy R."/>
        </authorList>
    </citation>
    <scope>NUCLEOTIDE SEQUENCE</scope>
    <source>
        <strain evidence="8">ChiHjej12B11-9795</strain>
    </source>
</reference>
<gene>
    <name evidence="8" type="ORF">H9950_01085</name>
</gene>
<feature type="domain" description="SusD-like N-terminal" evidence="7">
    <location>
        <begin position="93"/>
        <end position="223"/>
    </location>
</feature>
<dbReference type="Pfam" id="PF14322">
    <property type="entry name" value="SusD-like_3"/>
    <property type="match status" value="1"/>
</dbReference>
<keyword evidence="5" id="KW-0998">Cell outer membrane</keyword>
<dbReference type="EMBL" id="DWZI01000004">
    <property type="protein sequence ID" value="HJA84791.1"/>
    <property type="molecule type" value="Genomic_DNA"/>
</dbReference>
<dbReference type="InterPro" id="IPR011990">
    <property type="entry name" value="TPR-like_helical_dom_sf"/>
</dbReference>
<feature type="domain" description="RagB/SusD" evidence="6">
    <location>
        <begin position="340"/>
        <end position="648"/>
    </location>
</feature>
<evidence type="ECO:0000259" key="7">
    <source>
        <dbReference type="Pfam" id="PF14322"/>
    </source>
</evidence>
<keyword evidence="3" id="KW-0732">Signal</keyword>
<name>A0A9D2HUV6_9BACE</name>
<dbReference type="Pfam" id="PF07980">
    <property type="entry name" value="SusD_RagB"/>
    <property type="match status" value="1"/>
</dbReference>
<protein>
    <submittedName>
        <fullName evidence="8">RagB/SusD family nutrient uptake outer membrane protein</fullName>
    </submittedName>
</protein>
<reference evidence="8" key="1">
    <citation type="journal article" date="2021" name="PeerJ">
        <title>Extensive microbial diversity within the chicken gut microbiome revealed by metagenomics and culture.</title>
        <authorList>
            <person name="Gilroy R."/>
            <person name="Ravi A."/>
            <person name="Getino M."/>
            <person name="Pursley I."/>
            <person name="Horton D.L."/>
            <person name="Alikhan N.F."/>
            <person name="Baker D."/>
            <person name="Gharbi K."/>
            <person name="Hall N."/>
            <person name="Watson M."/>
            <person name="Adriaenssens E.M."/>
            <person name="Foster-Nyarko E."/>
            <person name="Jarju S."/>
            <person name="Secka A."/>
            <person name="Antonio M."/>
            <person name="Oren A."/>
            <person name="Chaudhuri R.R."/>
            <person name="La Ragione R."/>
            <person name="Hildebrand F."/>
            <person name="Pallen M.J."/>
        </authorList>
    </citation>
    <scope>NUCLEOTIDE SEQUENCE</scope>
    <source>
        <strain evidence="8">ChiHjej12B11-9795</strain>
    </source>
</reference>
<keyword evidence="4" id="KW-0472">Membrane</keyword>
<evidence type="ECO:0000259" key="6">
    <source>
        <dbReference type="Pfam" id="PF07980"/>
    </source>
</evidence>
<dbReference type="SUPFAM" id="SSF48452">
    <property type="entry name" value="TPR-like"/>
    <property type="match status" value="1"/>
</dbReference>
<comment type="subcellular location">
    <subcellularLocation>
        <location evidence="1">Cell outer membrane</location>
    </subcellularLocation>
</comment>
<dbReference type="Gene3D" id="1.25.40.390">
    <property type="match status" value="1"/>
</dbReference>
<evidence type="ECO:0000256" key="4">
    <source>
        <dbReference type="ARBA" id="ARBA00023136"/>
    </source>
</evidence>
<comment type="caution">
    <text evidence="8">The sequence shown here is derived from an EMBL/GenBank/DDBJ whole genome shotgun (WGS) entry which is preliminary data.</text>
</comment>
<evidence type="ECO:0000313" key="9">
    <source>
        <dbReference type="Proteomes" id="UP000823862"/>
    </source>
</evidence>
<accession>A0A9D2HUV6</accession>
<sequence length="648" mass="72921">MNKLFKLFQYLILGMFACHVVSSCSYLDIVPNETATEEDAFESTEAALRYLYSCYSYLPQSENTHTSISTACDEIVSCFGGEPTQLYFQGGYTASNRGNVEEIYNNMYTGIRQCYLLKQHISSVPGITQATIDSYVNQADFLIAYYHMVLMQHYGPIILVKELTSTTTPAHEYLARSTYDECADWIAGEFKRLSTLLPARRTGSDYGLATSVAALALRSRVLLYKASPLFNGNAEYYSSFTNPDGTHLISQEFDRNKYKEAADAALEAISLAEANGYSLFTSAEGSTITSMAAPYPQDPVQRRLRLTITDEYSSEVLWANTRSEPAYSIQSKSRPFLIWGAGYGTTLKMVERFYTENGLPIDEDPAFDYEGRYGTCVLDNDTRGEGVTLKLHDQREPRFYAWVAFHNGYYECRSARIVSGDQEQVTNGAYWESHERSNGSDQRWLTNFTRNGNCGKGGRTNNYSMTGYLNKKGVRPDYQAPATESAPTQDYPKPIIRLGEVYLNYAEACVGYGESSYVADGMNKLNAIRERAGIPSVLTSWAKAKHPIANYESAVADGRLMDIVVRERMIELYMEGHNFWDLRRWKIAEENMGTLQQGLNIDGATEGELLQVITINQPRNFISPANYLMPIPNNQVNTNKQMVQNPGY</sequence>
<evidence type="ECO:0000256" key="2">
    <source>
        <dbReference type="ARBA" id="ARBA00006275"/>
    </source>
</evidence>
<dbReference type="AlphaFoldDB" id="A0A9D2HUV6"/>
<evidence type="ECO:0000256" key="5">
    <source>
        <dbReference type="ARBA" id="ARBA00023237"/>
    </source>
</evidence>
<dbReference type="PROSITE" id="PS51257">
    <property type="entry name" value="PROKAR_LIPOPROTEIN"/>
    <property type="match status" value="1"/>
</dbReference>